<dbReference type="Gene3D" id="3.30.40.10">
    <property type="entry name" value="Zinc/RING finger domain, C3HC4 (zinc finger)"/>
    <property type="match status" value="1"/>
</dbReference>
<dbReference type="InterPro" id="IPR013083">
    <property type="entry name" value="Znf_RING/FYVE/PHD"/>
</dbReference>
<name>K1PSK1_MAGGI</name>
<evidence type="ECO:0000313" key="3">
    <source>
        <dbReference type="EMBL" id="EKC19405.1"/>
    </source>
</evidence>
<keyword evidence="1" id="KW-0863">Zinc-finger</keyword>
<dbReference type="PROSITE" id="PS50089">
    <property type="entry name" value="ZF_RING_2"/>
    <property type="match status" value="1"/>
</dbReference>
<proteinExistence type="predicted"/>
<dbReference type="InterPro" id="IPR001841">
    <property type="entry name" value="Znf_RING"/>
</dbReference>
<gene>
    <name evidence="3" type="ORF">CGI_10008596</name>
</gene>
<protein>
    <submittedName>
        <fullName evidence="3">E3 ubiquitin-protein ligase RGLG2</fullName>
    </submittedName>
</protein>
<dbReference type="SMART" id="SM00184">
    <property type="entry name" value="RING"/>
    <property type="match status" value="1"/>
</dbReference>
<sequence>MTVFAVKVAFRLVFRQLWNELSGKSCTCIMNSVGIGSKADHEDEALFVGDDRCCPICYDRNRSIAFQCGHTFCSQCSDQLTDCPNCRVKVTQRLRLFS</sequence>
<dbReference type="AlphaFoldDB" id="K1PSK1"/>
<organism evidence="3">
    <name type="scientific">Magallana gigas</name>
    <name type="common">Pacific oyster</name>
    <name type="synonym">Crassostrea gigas</name>
    <dbReference type="NCBI Taxonomy" id="29159"/>
    <lineage>
        <taxon>Eukaryota</taxon>
        <taxon>Metazoa</taxon>
        <taxon>Spiralia</taxon>
        <taxon>Lophotrochozoa</taxon>
        <taxon>Mollusca</taxon>
        <taxon>Bivalvia</taxon>
        <taxon>Autobranchia</taxon>
        <taxon>Pteriomorphia</taxon>
        <taxon>Ostreida</taxon>
        <taxon>Ostreoidea</taxon>
        <taxon>Ostreidae</taxon>
        <taxon>Magallana</taxon>
    </lineage>
</organism>
<reference evidence="3" key="1">
    <citation type="journal article" date="2012" name="Nature">
        <title>The oyster genome reveals stress adaptation and complexity of shell formation.</title>
        <authorList>
            <person name="Zhang G."/>
            <person name="Fang X."/>
            <person name="Guo X."/>
            <person name="Li L."/>
            <person name="Luo R."/>
            <person name="Xu F."/>
            <person name="Yang P."/>
            <person name="Zhang L."/>
            <person name="Wang X."/>
            <person name="Qi H."/>
            <person name="Xiong Z."/>
            <person name="Que H."/>
            <person name="Xie Y."/>
            <person name="Holland P.W."/>
            <person name="Paps J."/>
            <person name="Zhu Y."/>
            <person name="Wu F."/>
            <person name="Chen Y."/>
            <person name="Wang J."/>
            <person name="Peng C."/>
            <person name="Meng J."/>
            <person name="Yang L."/>
            <person name="Liu J."/>
            <person name="Wen B."/>
            <person name="Zhang N."/>
            <person name="Huang Z."/>
            <person name="Zhu Q."/>
            <person name="Feng Y."/>
            <person name="Mount A."/>
            <person name="Hedgecock D."/>
            <person name="Xu Z."/>
            <person name="Liu Y."/>
            <person name="Domazet-Loso T."/>
            <person name="Du Y."/>
            <person name="Sun X."/>
            <person name="Zhang S."/>
            <person name="Liu B."/>
            <person name="Cheng P."/>
            <person name="Jiang X."/>
            <person name="Li J."/>
            <person name="Fan D."/>
            <person name="Wang W."/>
            <person name="Fu W."/>
            <person name="Wang T."/>
            <person name="Wang B."/>
            <person name="Zhang J."/>
            <person name="Peng Z."/>
            <person name="Li Y."/>
            <person name="Li N."/>
            <person name="Wang J."/>
            <person name="Chen M."/>
            <person name="He Y."/>
            <person name="Tan F."/>
            <person name="Song X."/>
            <person name="Zheng Q."/>
            <person name="Huang R."/>
            <person name="Yang H."/>
            <person name="Du X."/>
            <person name="Chen L."/>
            <person name="Yang M."/>
            <person name="Gaffney P.M."/>
            <person name="Wang S."/>
            <person name="Luo L."/>
            <person name="She Z."/>
            <person name="Ming Y."/>
            <person name="Huang W."/>
            <person name="Zhang S."/>
            <person name="Huang B."/>
            <person name="Zhang Y."/>
            <person name="Qu T."/>
            <person name="Ni P."/>
            <person name="Miao G."/>
            <person name="Wang J."/>
            <person name="Wang Q."/>
            <person name="Steinberg C.E."/>
            <person name="Wang H."/>
            <person name="Li N."/>
            <person name="Qian L."/>
            <person name="Zhang G."/>
            <person name="Li Y."/>
            <person name="Yang H."/>
            <person name="Liu X."/>
            <person name="Wang J."/>
            <person name="Yin Y."/>
            <person name="Wang J."/>
        </authorList>
    </citation>
    <scope>NUCLEOTIDE SEQUENCE [LARGE SCALE GENOMIC DNA]</scope>
    <source>
        <strain evidence="3">05x7-T-G4-1.051#20</strain>
    </source>
</reference>
<evidence type="ECO:0000256" key="1">
    <source>
        <dbReference type="ARBA" id="ARBA00022771"/>
    </source>
</evidence>
<dbReference type="GO" id="GO:0008270">
    <property type="term" value="F:zinc ion binding"/>
    <property type="evidence" value="ECO:0007669"/>
    <property type="project" value="UniProtKB-KW"/>
</dbReference>
<dbReference type="InParanoid" id="K1PSK1"/>
<keyword evidence="1" id="KW-0479">Metal-binding</keyword>
<keyword evidence="2" id="KW-0862">Zinc</keyword>
<evidence type="ECO:0000256" key="2">
    <source>
        <dbReference type="ARBA" id="ARBA00022833"/>
    </source>
</evidence>
<dbReference type="EMBL" id="JH818115">
    <property type="protein sequence ID" value="EKC19405.1"/>
    <property type="molecule type" value="Genomic_DNA"/>
</dbReference>
<dbReference type="SUPFAM" id="SSF57850">
    <property type="entry name" value="RING/U-box"/>
    <property type="match status" value="1"/>
</dbReference>
<dbReference type="Pfam" id="PF13920">
    <property type="entry name" value="zf-C3HC4_3"/>
    <property type="match status" value="1"/>
</dbReference>
<accession>K1PSK1</accession>
<dbReference type="HOGENOM" id="CLU_2335648_0_0_1"/>